<name>A0ABQ1PT70_9ENTE</name>
<evidence type="ECO:0000313" key="3">
    <source>
        <dbReference type="Proteomes" id="UP000630615"/>
    </source>
</evidence>
<feature type="region of interest" description="Disordered" evidence="1">
    <location>
        <begin position="202"/>
        <end position="223"/>
    </location>
</feature>
<evidence type="ECO:0008006" key="4">
    <source>
        <dbReference type="Google" id="ProtNLM"/>
    </source>
</evidence>
<accession>A0ABQ1PT70</accession>
<gene>
    <name evidence="2" type="ORF">GCM10011573_36070</name>
</gene>
<evidence type="ECO:0000256" key="1">
    <source>
        <dbReference type="SAM" id="MobiDB-lite"/>
    </source>
</evidence>
<reference evidence="3" key="1">
    <citation type="journal article" date="2019" name="Int. J. Syst. Evol. Microbiol.">
        <title>The Global Catalogue of Microorganisms (GCM) 10K type strain sequencing project: providing services to taxonomists for standard genome sequencing and annotation.</title>
        <authorList>
            <consortium name="The Broad Institute Genomics Platform"/>
            <consortium name="The Broad Institute Genome Sequencing Center for Infectious Disease"/>
            <person name="Wu L."/>
            <person name="Ma J."/>
        </authorList>
    </citation>
    <scope>NUCLEOTIDE SEQUENCE [LARGE SCALE GENOMIC DNA]</scope>
    <source>
        <strain evidence="3">CGMCC 1.15942</strain>
    </source>
</reference>
<protein>
    <recommendedName>
        <fullName evidence="4">PrgL</fullName>
    </recommendedName>
</protein>
<sequence>MYNHDKIRKLKKAGLFLGLFFLVLLCFFVGFSVGKSKQQAAQKPVKQEVVEKKKDLTTDTVQKFLIAYFTRKDLGENRNRYEPLVTTSMYNELTTEEEQPVNQAYKGYVVNQVLDTADIYINAENDTAICVVTYKNTQRKKIGSNEGALKNQSNQEAVQVTFTKQGKKFLVDKMEPVTLTNLLNTDSNSYNTNVTTESEYFEPTQSTMTSSTTLATTEESSHE</sequence>
<proteinExistence type="predicted"/>
<evidence type="ECO:0000313" key="2">
    <source>
        <dbReference type="EMBL" id="GGD03401.1"/>
    </source>
</evidence>
<dbReference type="EMBL" id="BMKI01000015">
    <property type="protein sequence ID" value="GGD03401.1"/>
    <property type="molecule type" value="Genomic_DNA"/>
</dbReference>
<dbReference type="RefSeq" id="WP_088272031.1">
    <property type="nucleotide sequence ID" value="NZ_BMKI01000015.1"/>
</dbReference>
<comment type="caution">
    <text evidence="2">The sequence shown here is derived from an EMBL/GenBank/DDBJ whole genome shotgun (WGS) entry which is preliminary data.</text>
</comment>
<keyword evidence="3" id="KW-1185">Reference proteome</keyword>
<dbReference type="Proteomes" id="UP000630615">
    <property type="component" value="Unassembled WGS sequence"/>
</dbReference>
<organism evidence="2 3">
    <name type="scientific">Enterococcus wangshanyuanii</name>
    <dbReference type="NCBI Taxonomy" id="2005703"/>
    <lineage>
        <taxon>Bacteria</taxon>
        <taxon>Bacillati</taxon>
        <taxon>Bacillota</taxon>
        <taxon>Bacilli</taxon>
        <taxon>Lactobacillales</taxon>
        <taxon>Enterococcaceae</taxon>
        <taxon>Enterococcus</taxon>
    </lineage>
</organism>